<protein>
    <submittedName>
        <fullName evidence="4">Related to oxidoreductase, 2OG-Fe(II) oxygenase family</fullName>
    </submittedName>
</protein>
<dbReference type="SUPFAM" id="SSF51197">
    <property type="entry name" value="Clavaminate synthase-like"/>
    <property type="match status" value="1"/>
</dbReference>
<dbReference type="EMBL" id="FJUY01000004">
    <property type="protein sequence ID" value="CZT17314.1"/>
    <property type="molecule type" value="Genomic_DNA"/>
</dbReference>
<dbReference type="Pfam" id="PF14226">
    <property type="entry name" value="DIOX_N"/>
    <property type="match status" value="1"/>
</dbReference>
<dbReference type="STRING" id="112498.A0A2D3V4A0"/>
<keyword evidence="5" id="KW-1185">Reference proteome</keyword>
<dbReference type="InterPro" id="IPR044861">
    <property type="entry name" value="IPNS-like_FE2OG_OXY"/>
</dbReference>
<sequence length="358" mass="40142">MPHKETASEFTPNVYPPFPVNDEFPTISLETISLQKIQDGDVTEQDRMFEACKDWGFFYLDLQDEPRGDVISRKADDVARVAEQIFDLPVEEKLKYSLTGKDLFGYKKVGLTQVDSKSTPDTAEFFNISKNEMIVPNDNMTRSWPSPVLENKELFADYSKAAHSIGLQILLILAQKLGVDPEEISSRHKLEEWAGDHIRMTRGPPRKDAAMPEIQTPSHTDFGSITVLMNWLGGLQVWSSPNRQVGNLSFDDSNTADSAGNWLWVKPKPGCAIINLGDAAVKFTNGVLCSGRHRVSPAPGEQGKWPRYSIVYFVRPNDDCRLKTLKGNGIPTAGDEDEEGINAKEWISQQSIKLNRKK</sequence>
<keyword evidence="2" id="KW-0408">Iron</keyword>
<dbReference type="Pfam" id="PF03171">
    <property type="entry name" value="2OG-FeII_Oxy"/>
    <property type="match status" value="1"/>
</dbReference>
<dbReference type="GO" id="GO:0046872">
    <property type="term" value="F:metal ion binding"/>
    <property type="evidence" value="ECO:0007669"/>
    <property type="project" value="UniProtKB-KW"/>
</dbReference>
<dbReference type="InterPro" id="IPR050231">
    <property type="entry name" value="Iron_ascorbate_oxido_reductase"/>
</dbReference>
<keyword evidence="2" id="KW-0560">Oxidoreductase</keyword>
<dbReference type="InterPro" id="IPR026992">
    <property type="entry name" value="DIOX_N"/>
</dbReference>
<feature type="domain" description="Fe2OG dioxygenase" evidence="3">
    <location>
        <begin position="194"/>
        <end position="316"/>
    </location>
</feature>
<reference evidence="4 5" key="1">
    <citation type="submission" date="2016-03" db="EMBL/GenBank/DDBJ databases">
        <authorList>
            <person name="Ploux O."/>
        </authorList>
    </citation>
    <scope>NUCLEOTIDE SEQUENCE [LARGE SCALE GENOMIC DNA]</scope>
    <source>
        <strain evidence="4 5">URUG2</strain>
    </source>
</reference>
<evidence type="ECO:0000259" key="3">
    <source>
        <dbReference type="PROSITE" id="PS51471"/>
    </source>
</evidence>
<dbReference type="GeneID" id="35598355"/>
<dbReference type="RefSeq" id="XP_023624207.1">
    <property type="nucleotide sequence ID" value="XM_023768439.1"/>
</dbReference>
<dbReference type="Gene3D" id="2.60.120.330">
    <property type="entry name" value="B-lactam Antibiotic, Isopenicillin N Synthase, Chain"/>
    <property type="match status" value="1"/>
</dbReference>
<keyword evidence="2" id="KW-0479">Metal-binding</keyword>
<comment type="similarity">
    <text evidence="1 2">Belongs to the iron/ascorbate-dependent oxidoreductase family.</text>
</comment>
<dbReference type="OrthoDB" id="288590at2759"/>
<dbReference type="PROSITE" id="PS51471">
    <property type="entry name" value="FE2OG_OXY"/>
    <property type="match status" value="1"/>
</dbReference>
<organism evidence="4 5">
    <name type="scientific">Ramularia collo-cygni</name>
    <dbReference type="NCBI Taxonomy" id="112498"/>
    <lineage>
        <taxon>Eukaryota</taxon>
        <taxon>Fungi</taxon>
        <taxon>Dikarya</taxon>
        <taxon>Ascomycota</taxon>
        <taxon>Pezizomycotina</taxon>
        <taxon>Dothideomycetes</taxon>
        <taxon>Dothideomycetidae</taxon>
        <taxon>Mycosphaerellales</taxon>
        <taxon>Mycosphaerellaceae</taxon>
        <taxon>Ramularia</taxon>
    </lineage>
</organism>
<dbReference type="Proteomes" id="UP000225277">
    <property type="component" value="Unassembled WGS sequence"/>
</dbReference>
<dbReference type="PANTHER" id="PTHR47990">
    <property type="entry name" value="2-OXOGLUTARATE (2OG) AND FE(II)-DEPENDENT OXYGENASE SUPERFAMILY PROTEIN-RELATED"/>
    <property type="match status" value="1"/>
</dbReference>
<evidence type="ECO:0000313" key="5">
    <source>
        <dbReference type="Proteomes" id="UP000225277"/>
    </source>
</evidence>
<proteinExistence type="inferred from homology"/>
<gene>
    <name evidence="4" type="ORF">RCC_03148</name>
</gene>
<accession>A0A2D3V4A0</accession>
<name>A0A2D3V4A0_9PEZI</name>
<dbReference type="GO" id="GO:0016491">
    <property type="term" value="F:oxidoreductase activity"/>
    <property type="evidence" value="ECO:0007669"/>
    <property type="project" value="UniProtKB-KW"/>
</dbReference>
<evidence type="ECO:0000256" key="1">
    <source>
        <dbReference type="ARBA" id="ARBA00008056"/>
    </source>
</evidence>
<dbReference type="GO" id="GO:0044283">
    <property type="term" value="P:small molecule biosynthetic process"/>
    <property type="evidence" value="ECO:0007669"/>
    <property type="project" value="UniProtKB-ARBA"/>
</dbReference>
<evidence type="ECO:0000313" key="4">
    <source>
        <dbReference type="EMBL" id="CZT17314.1"/>
    </source>
</evidence>
<dbReference type="InterPro" id="IPR027443">
    <property type="entry name" value="IPNS-like_sf"/>
</dbReference>
<evidence type="ECO:0000256" key="2">
    <source>
        <dbReference type="RuleBase" id="RU003682"/>
    </source>
</evidence>
<dbReference type="AlphaFoldDB" id="A0A2D3V4A0"/>
<dbReference type="InterPro" id="IPR005123">
    <property type="entry name" value="Oxoglu/Fe-dep_dioxygenase_dom"/>
</dbReference>